<organism evidence="1 2">
    <name type="scientific">Streblomastix strix</name>
    <dbReference type="NCBI Taxonomy" id="222440"/>
    <lineage>
        <taxon>Eukaryota</taxon>
        <taxon>Metamonada</taxon>
        <taxon>Preaxostyla</taxon>
        <taxon>Oxymonadida</taxon>
        <taxon>Streblomastigidae</taxon>
        <taxon>Streblomastix</taxon>
    </lineage>
</organism>
<gene>
    <name evidence="1" type="ORF">EZS28_011949</name>
</gene>
<proteinExistence type="predicted"/>
<evidence type="ECO:0000313" key="1">
    <source>
        <dbReference type="EMBL" id="KAA6392524.1"/>
    </source>
</evidence>
<dbReference type="AlphaFoldDB" id="A0A5J4WC55"/>
<dbReference type="Proteomes" id="UP000324800">
    <property type="component" value="Unassembled WGS sequence"/>
</dbReference>
<protein>
    <recommendedName>
        <fullName evidence="3">Mos1 transposase HTH domain-containing protein</fullName>
    </recommendedName>
</protein>
<name>A0A5J4WC55_9EUKA</name>
<evidence type="ECO:0008006" key="3">
    <source>
        <dbReference type="Google" id="ProtNLM"/>
    </source>
</evidence>
<reference evidence="1 2" key="1">
    <citation type="submission" date="2019-03" db="EMBL/GenBank/DDBJ databases">
        <title>Single cell metagenomics reveals metabolic interactions within the superorganism composed of flagellate Streblomastix strix and complex community of Bacteroidetes bacteria on its surface.</title>
        <authorList>
            <person name="Treitli S.C."/>
            <person name="Kolisko M."/>
            <person name="Husnik F."/>
            <person name="Keeling P."/>
            <person name="Hampl V."/>
        </authorList>
    </citation>
    <scope>NUCLEOTIDE SEQUENCE [LARGE SCALE GENOMIC DNA]</scope>
    <source>
        <strain evidence="1">ST1C</strain>
    </source>
</reference>
<evidence type="ECO:0000313" key="2">
    <source>
        <dbReference type="Proteomes" id="UP000324800"/>
    </source>
</evidence>
<sequence>MSRRPRSDRILAVKLYYQFQDANLARRNWTNQNAPEYRFFERWAQHFDAHGNVNDSPRSGRPASTLTPENKELIFEINNISNFINEENF</sequence>
<dbReference type="EMBL" id="SNRW01002513">
    <property type="protein sequence ID" value="KAA6392524.1"/>
    <property type="molecule type" value="Genomic_DNA"/>
</dbReference>
<accession>A0A5J4WC55</accession>
<comment type="caution">
    <text evidence="1">The sequence shown here is derived from an EMBL/GenBank/DDBJ whole genome shotgun (WGS) entry which is preliminary data.</text>
</comment>